<keyword evidence="2" id="KW-1185">Reference proteome</keyword>
<comment type="caution">
    <text evidence="1">The sequence shown here is derived from an EMBL/GenBank/DDBJ whole genome shotgun (WGS) entry which is preliminary data.</text>
</comment>
<proteinExistence type="predicted"/>
<dbReference type="EMBL" id="JAULSW010000007">
    <property type="protein sequence ID" value="KAK3374957.1"/>
    <property type="molecule type" value="Genomic_DNA"/>
</dbReference>
<sequence length="128" mass="14422">MEFQLLQLVWLLNFSKTFNLSIESNCPSLIEVVCMYLTCSFFHLLSNLLVGSSELKVTPSLDCSPELSHFDLSRDKIKKPQLVACQVSLSVYVVPSSLALAISISAGPGTQRFRTFFLFFPNLHCHFE</sequence>
<gene>
    <name evidence="1" type="ORF">B0H63DRAFT_261834</name>
</gene>
<dbReference type="AlphaFoldDB" id="A0AAE0KEY5"/>
<name>A0AAE0KEY5_9PEZI</name>
<evidence type="ECO:0000313" key="2">
    <source>
        <dbReference type="Proteomes" id="UP001285441"/>
    </source>
</evidence>
<accession>A0AAE0KEY5</accession>
<reference evidence="1" key="1">
    <citation type="journal article" date="2023" name="Mol. Phylogenet. Evol.">
        <title>Genome-scale phylogeny and comparative genomics of the fungal order Sordariales.</title>
        <authorList>
            <person name="Hensen N."/>
            <person name="Bonometti L."/>
            <person name="Westerberg I."/>
            <person name="Brannstrom I.O."/>
            <person name="Guillou S."/>
            <person name="Cros-Aarteil S."/>
            <person name="Calhoun S."/>
            <person name="Haridas S."/>
            <person name="Kuo A."/>
            <person name="Mondo S."/>
            <person name="Pangilinan J."/>
            <person name="Riley R."/>
            <person name="LaButti K."/>
            <person name="Andreopoulos B."/>
            <person name="Lipzen A."/>
            <person name="Chen C."/>
            <person name="Yan M."/>
            <person name="Daum C."/>
            <person name="Ng V."/>
            <person name="Clum A."/>
            <person name="Steindorff A."/>
            <person name="Ohm R.A."/>
            <person name="Martin F."/>
            <person name="Silar P."/>
            <person name="Natvig D.O."/>
            <person name="Lalanne C."/>
            <person name="Gautier V."/>
            <person name="Ament-Velasquez S.L."/>
            <person name="Kruys A."/>
            <person name="Hutchinson M.I."/>
            <person name="Powell A.J."/>
            <person name="Barry K."/>
            <person name="Miller A.N."/>
            <person name="Grigoriev I.V."/>
            <person name="Debuchy R."/>
            <person name="Gladieux P."/>
            <person name="Hiltunen Thoren M."/>
            <person name="Johannesson H."/>
        </authorList>
    </citation>
    <scope>NUCLEOTIDE SEQUENCE</scope>
    <source>
        <strain evidence="1">CBS 232.78</strain>
    </source>
</reference>
<evidence type="ECO:0000313" key="1">
    <source>
        <dbReference type="EMBL" id="KAK3374957.1"/>
    </source>
</evidence>
<reference evidence="1" key="2">
    <citation type="submission" date="2023-06" db="EMBL/GenBank/DDBJ databases">
        <authorList>
            <consortium name="Lawrence Berkeley National Laboratory"/>
            <person name="Haridas S."/>
            <person name="Hensen N."/>
            <person name="Bonometti L."/>
            <person name="Westerberg I."/>
            <person name="Brannstrom I.O."/>
            <person name="Guillou S."/>
            <person name="Cros-Aarteil S."/>
            <person name="Calhoun S."/>
            <person name="Kuo A."/>
            <person name="Mondo S."/>
            <person name="Pangilinan J."/>
            <person name="Riley R."/>
            <person name="LaButti K."/>
            <person name="Andreopoulos B."/>
            <person name="Lipzen A."/>
            <person name="Chen C."/>
            <person name="Yanf M."/>
            <person name="Daum C."/>
            <person name="Ng V."/>
            <person name="Clum A."/>
            <person name="Steindorff A."/>
            <person name="Ohm R."/>
            <person name="Martin F."/>
            <person name="Silar P."/>
            <person name="Natvig D."/>
            <person name="Lalanne C."/>
            <person name="Gautier V."/>
            <person name="Ament-velasquez S.L."/>
            <person name="Kruys A."/>
            <person name="Hutchinson M.I."/>
            <person name="Powell A.J."/>
            <person name="Barry K."/>
            <person name="Miller A.N."/>
            <person name="Grigoriev I.V."/>
            <person name="Debuchy R."/>
            <person name="Gladieux P."/>
            <person name="Thoren M.H."/>
            <person name="Johannesson H."/>
        </authorList>
    </citation>
    <scope>NUCLEOTIDE SEQUENCE</scope>
    <source>
        <strain evidence="1">CBS 232.78</strain>
    </source>
</reference>
<organism evidence="1 2">
    <name type="scientific">Podospora didyma</name>
    <dbReference type="NCBI Taxonomy" id="330526"/>
    <lineage>
        <taxon>Eukaryota</taxon>
        <taxon>Fungi</taxon>
        <taxon>Dikarya</taxon>
        <taxon>Ascomycota</taxon>
        <taxon>Pezizomycotina</taxon>
        <taxon>Sordariomycetes</taxon>
        <taxon>Sordariomycetidae</taxon>
        <taxon>Sordariales</taxon>
        <taxon>Podosporaceae</taxon>
        <taxon>Podospora</taxon>
    </lineage>
</organism>
<dbReference type="Proteomes" id="UP001285441">
    <property type="component" value="Unassembled WGS sequence"/>
</dbReference>
<protein>
    <submittedName>
        <fullName evidence="1">Uncharacterized protein</fullName>
    </submittedName>
</protein>